<protein>
    <submittedName>
        <fullName evidence="7">Predicted Fe2+/Mn2+ transporter, VIT1/CCC1 family</fullName>
    </submittedName>
</protein>
<evidence type="ECO:0000256" key="6">
    <source>
        <dbReference type="SAM" id="Phobius"/>
    </source>
</evidence>
<keyword evidence="2 6" id="KW-0812">Transmembrane</keyword>
<keyword evidence="4 6" id="KW-0472">Membrane</keyword>
<dbReference type="AlphaFoldDB" id="A0A1I6W2Q6"/>
<comment type="subcellular location">
    <subcellularLocation>
        <location evidence="1">Endomembrane system</location>
        <topology evidence="1">Multi-pass membrane protein</topology>
    </subcellularLocation>
</comment>
<evidence type="ECO:0000256" key="5">
    <source>
        <dbReference type="SAM" id="MobiDB-lite"/>
    </source>
</evidence>
<dbReference type="PANTHER" id="PTHR31851">
    <property type="entry name" value="FE(2+)/MN(2+) TRANSPORTER PCL1"/>
    <property type="match status" value="1"/>
</dbReference>
<proteinExistence type="predicted"/>
<feature type="transmembrane region" description="Helical" evidence="6">
    <location>
        <begin position="222"/>
        <end position="244"/>
    </location>
</feature>
<keyword evidence="8" id="KW-1185">Reference proteome</keyword>
<dbReference type="RefSeq" id="WP_092429700.1">
    <property type="nucleotide sequence ID" value="NZ_FNCL01000015.1"/>
</dbReference>
<evidence type="ECO:0000256" key="1">
    <source>
        <dbReference type="ARBA" id="ARBA00004127"/>
    </source>
</evidence>
<evidence type="ECO:0000313" key="8">
    <source>
        <dbReference type="Proteomes" id="UP000199392"/>
    </source>
</evidence>
<name>A0A1I6W2Q6_9RHOB</name>
<evidence type="ECO:0000313" key="7">
    <source>
        <dbReference type="EMBL" id="SFT20287.1"/>
    </source>
</evidence>
<evidence type="ECO:0000256" key="4">
    <source>
        <dbReference type="ARBA" id="ARBA00023136"/>
    </source>
</evidence>
<accession>A0A1I6W2Q6</accession>
<evidence type="ECO:0000256" key="2">
    <source>
        <dbReference type="ARBA" id="ARBA00022692"/>
    </source>
</evidence>
<feature type="region of interest" description="Disordered" evidence="5">
    <location>
        <begin position="1"/>
        <end position="29"/>
    </location>
</feature>
<evidence type="ECO:0000256" key="3">
    <source>
        <dbReference type="ARBA" id="ARBA00022989"/>
    </source>
</evidence>
<dbReference type="GO" id="GO:0030026">
    <property type="term" value="P:intracellular manganese ion homeostasis"/>
    <property type="evidence" value="ECO:0007669"/>
    <property type="project" value="InterPro"/>
</dbReference>
<dbReference type="Pfam" id="PF01988">
    <property type="entry name" value="VIT1"/>
    <property type="match status" value="1"/>
</dbReference>
<dbReference type="GO" id="GO:0012505">
    <property type="term" value="C:endomembrane system"/>
    <property type="evidence" value="ECO:0007669"/>
    <property type="project" value="UniProtKB-SubCell"/>
</dbReference>
<dbReference type="Proteomes" id="UP000199392">
    <property type="component" value="Unassembled WGS sequence"/>
</dbReference>
<feature type="transmembrane region" description="Helical" evidence="6">
    <location>
        <begin position="192"/>
        <end position="210"/>
    </location>
</feature>
<sequence>MTRQPDSRSKPSRTAPDTRSPEKGLPAQDGHGCLRDIVYGAMDGSVTTFAIVAGVAGAELSPFIILALGFANVLADGFSMAAGNYAGTKAELDDLHRLQRLEHARIKAEPAAALRDLRAQLARQGLSGEVLEAATAQIAADPGHWGRQLLAGDHGLSDIDPQPMRAALATFAAFLAAGLVPLLPFVLSLENALGTATVLTMASFFGIGAYKSRWSLTPWWRSGLETVAIGGVAAGLAFAVGRLFTL</sequence>
<dbReference type="OrthoDB" id="5506246at2"/>
<feature type="transmembrane region" description="Helical" evidence="6">
    <location>
        <begin position="166"/>
        <end position="186"/>
    </location>
</feature>
<keyword evidence="3 6" id="KW-1133">Transmembrane helix</keyword>
<dbReference type="EMBL" id="FOZW01000014">
    <property type="protein sequence ID" value="SFT20287.1"/>
    <property type="molecule type" value="Genomic_DNA"/>
</dbReference>
<dbReference type="STRING" id="311180.SAMN04488050_11498"/>
<reference evidence="8" key="1">
    <citation type="submission" date="2016-10" db="EMBL/GenBank/DDBJ databases">
        <authorList>
            <person name="Varghese N."/>
            <person name="Submissions S."/>
        </authorList>
    </citation>
    <scope>NUCLEOTIDE SEQUENCE [LARGE SCALE GENOMIC DNA]</scope>
    <source>
        <strain evidence="8">DSM 26894</strain>
    </source>
</reference>
<gene>
    <name evidence="7" type="ORF">SAMN04488050_11498</name>
</gene>
<dbReference type="GO" id="GO:0005384">
    <property type="term" value="F:manganese ion transmembrane transporter activity"/>
    <property type="evidence" value="ECO:0007669"/>
    <property type="project" value="InterPro"/>
</dbReference>
<organism evidence="7 8">
    <name type="scientific">Alloyangia pacifica</name>
    <dbReference type="NCBI Taxonomy" id="311180"/>
    <lineage>
        <taxon>Bacteria</taxon>
        <taxon>Pseudomonadati</taxon>
        <taxon>Pseudomonadota</taxon>
        <taxon>Alphaproteobacteria</taxon>
        <taxon>Rhodobacterales</taxon>
        <taxon>Roseobacteraceae</taxon>
        <taxon>Alloyangia</taxon>
    </lineage>
</organism>
<dbReference type="InterPro" id="IPR008217">
    <property type="entry name" value="Ccc1_fam"/>
</dbReference>